<sequence>MEVLYSALEGEISAFVGHVKRCQQGFDLRRLYHVLLLVLPWSPSGQVESWQHLQRLVQHQPSSASPDVASYVSWLASYLQHLSTLKERFDTRVVVPLCENLAPQQPSSPLGFPSLLVRPRPSGTGSTRLLQAQLRKSREELLALLHHGQRAATLHAQVHHVAQRIRILRLQQRGKGTELSQARQGPGMGPGSCWHQAVLAEELQKNLELEEYHHSILEADWLLELEVRPMLIRRTDVVRSAR</sequence>
<accession>A0A1V4K662</accession>
<dbReference type="AlphaFoldDB" id="A0A1V4K662"/>
<evidence type="ECO:0000313" key="1">
    <source>
        <dbReference type="EMBL" id="OPJ79958.1"/>
    </source>
</evidence>
<organism evidence="1 2">
    <name type="scientific">Patagioenas fasciata monilis</name>
    <dbReference type="NCBI Taxonomy" id="372326"/>
    <lineage>
        <taxon>Eukaryota</taxon>
        <taxon>Metazoa</taxon>
        <taxon>Chordata</taxon>
        <taxon>Craniata</taxon>
        <taxon>Vertebrata</taxon>
        <taxon>Euteleostomi</taxon>
        <taxon>Archelosauria</taxon>
        <taxon>Archosauria</taxon>
        <taxon>Dinosauria</taxon>
        <taxon>Saurischia</taxon>
        <taxon>Theropoda</taxon>
        <taxon>Coelurosauria</taxon>
        <taxon>Aves</taxon>
        <taxon>Neognathae</taxon>
        <taxon>Neoaves</taxon>
        <taxon>Columbimorphae</taxon>
        <taxon>Columbiformes</taxon>
        <taxon>Columbidae</taxon>
        <taxon>Patagioenas</taxon>
    </lineage>
</organism>
<dbReference type="OrthoDB" id="9949627at2759"/>
<name>A0A1V4K662_PATFA</name>
<evidence type="ECO:0000313" key="2">
    <source>
        <dbReference type="Proteomes" id="UP000190648"/>
    </source>
</evidence>
<gene>
    <name evidence="1" type="ORF">AV530_002386</name>
</gene>
<protein>
    <recommendedName>
        <fullName evidence="3">Tubulin epsilon and delta complex protein 1 domain-containing protein</fullName>
    </recommendedName>
</protein>
<dbReference type="Proteomes" id="UP000190648">
    <property type="component" value="Unassembled WGS sequence"/>
</dbReference>
<proteinExistence type="predicted"/>
<comment type="caution">
    <text evidence="1">The sequence shown here is derived from an EMBL/GenBank/DDBJ whole genome shotgun (WGS) entry which is preliminary data.</text>
</comment>
<evidence type="ECO:0008006" key="3">
    <source>
        <dbReference type="Google" id="ProtNLM"/>
    </source>
</evidence>
<reference evidence="1 2" key="1">
    <citation type="submission" date="2016-02" db="EMBL/GenBank/DDBJ databases">
        <title>Band-tailed pigeon sequencing and assembly.</title>
        <authorList>
            <person name="Soares A.E."/>
            <person name="Novak B.J."/>
            <person name="Rice E.S."/>
            <person name="O'Connell B."/>
            <person name="Chang D."/>
            <person name="Weber S."/>
            <person name="Shapiro B."/>
        </authorList>
    </citation>
    <scope>NUCLEOTIDE SEQUENCE [LARGE SCALE GENOMIC DNA]</scope>
    <source>
        <strain evidence="1">BTP2013</strain>
        <tissue evidence="1">Blood</tissue>
    </source>
</reference>
<dbReference type="EMBL" id="LSYS01004331">
    <property type="protein sequence ID" value="OPJ79958.1"/>
    <property type="molecule type" value="Genomic_DNA"/>
</dbReference>
<keyword evidence="2" id="KW-1185">Reference proteome</keyword>